<dbReference type="EMBL" id="VGLS01000002">
    <property type="protein sequence ID" value="MBM3222200.1"/>
    <property type="molecule type" value="Genomic_DNA"/>
</dbReference>
<dbReference type="Pfam" id="PF11736">
    <property type="entry name" value="DUF3299"/>
    <property type="match status" value="1"/>
</dbReference>
<evidence type="ECO:0000313" key="2">
    <source>
        <dbReference type="Proteomes" id="UP000712673"/>
    </source>
</evidence>
<proteinExistence type="predicted"/>
<dbReference type="Proteomes" id="UP000712673">
    <property type="component" value="Unassembled WGS sequence"/>
</dbReference>
<protein>
    <submittedName>
        <fullName evidence="1">DUF3299 domain-containing protein</fullName>
    </submittedName>
</protein>
<name>A0A937VXX6_UNCTE</name>
<accession>A0A937VXX6</accession>
<comment type="caution">
    <text evidence="1">The sequence shown here is derived from an EMBL/GenBank/DDBJ whole genome shotgun (WGS) entry which is preliminary data.</text>
</comment>
<dbReference type="InterPro" id="IPR021727">
    <property type="entry name" value="DUF3299"/>
</dbReference>
<evidence type="ECO:0000313" key="1">
    <source>
        <dbReference type="EMBL" id="MBM3222200.1"/>
    </source>
</evidence>
<dbReference type="AlphaFoldDB" id="A0A937VXX6"/>
<organism evidence="1 2">
    <name type="scientific">Tectimicrobiota bacterium</name>
    <dbReference type="NCBI Taxonomy" id="2528274"/>
    <lineage>
        <taxon>Bacteria</taxon>
        <taxon>Pseudomonadati</taxon>
        <taxon>Nitrospinota/Tectimicrobiota group</taxon>
        <taxon>Candidatus Tectimicrobiota</taxon>
    </lineage>
</organism>
<gene>
    <name evidence="1" type="ORF">FJZ47_00125</name>
</gene>
<dbReference type="Gene3D" id="2.40.50.870">
    <property type="entry name" value="Protein of unknown function (DUF3299)"/>
    <property type="match status" value="1"/>
</dbReference>
<sequence>MLGIALLAHWLLGPPVVDFSHHSALSPIDMVATAHAEVKKPLTVNWQTLRELDYTTGKATPTVLNLLGTDTAVRVPGFMVPLDDSADAVTEFLLIPYAIACVHVPPPPPNQMIHVKMAGEKRQKVAWDPVWVQGRLQIVEMASPYGEAAYILTAVLVEPYTD</sequence>
<reference evidence="1" key="1">
    <citation type="submission" date="2019-03" db="EMBL/GenBank/DDBJ databases">
        <title>Lake Tanganyika Metagenome-Assembled Genomes (MAGs).</title>
        <authorList>
            <person name="Tran P."/>
        </authorList>
    </citation>
    <scope>NUCLEOTIDE SEQUENCE</scope>
    <source>
        <strain evidence="1">K_DeepCast_65m_m2_066</strain>
    </source>
</reference>